<comment type="caution">
    <text evidence="13">The sequence shown here is derived from an EMBL/GenBank/DDBJ whole genome shotgun (WGS) entry which is preliminary data.</text>
</comment>
<dbReference type="PROSITE" id="PS50011">
    <property type="entry name" value="PROTEIN_KINASE_DOM"/>
    <property type="match status" value="1"/>
</dbReference>
<feature type="region of interest" description="Disordered" evidence="11">
    <location>
        <begin position="273"/>
        <end position="307"/>
    </location>
</feature>
<keyword evidence="3" id="KW-0808">Transferase</keyword>
<dbReference type="Pfam" id="PF00069">
    <property type="entry name" value="Pkinase"/>
    <property type="match status" value="1"/>
</dbReference>
<dbReference type="Proteomes" id="UP001642260">
    <property type="component" value="Unassembled WGS sequence"/>
</dbReference>
<evidence type="ECO:0000259" key="12">
    <source>
        <dbReference type="PROSITE" id="PS50011"/>
    </source>
</evidence>
<evidence type="ECO:0000256" key="3">
    <source>
        <dbReference type="ARBA" id="ARBA00022679"/>
    </source>
</evidence>
<feature type="domain" description="Protein kinase" evidence="12">
    <location>
        <begin position="4"/>
        <end position="225"/>
    </location>
</feature>
<dbReference type="AlphaFoldDB" id="A0ABC8JQN2"/>
<keyword evidence="4 9" id="KW-0547">Nucleotide-binding</keyword>
<evidence type="ECO:0000313" key="14">
    <source>
        <dbReference type="Proteomes" id="UP001642260"/>
    </source>
</evidence>
<organism evidence="13 14">
    <name type="scientific">Eruca vesicaria subsp. sativa</name>
    <name type="common">Garden rocket</name>
    <name type="synonym">Eruca sativa</name>
    <dbReference type="NCBI Taxonomy" id="29727"/>
    <lineage>
        <taxon>Eukaryota</taxon>
        <taxon>Viridiplantae</taxon>
        <taxon>Streptophyta</taxon>
        <taxon>Embryophyta</taxon>
        <taxon>Tracheophyta</taxon>
        <taxon>Spermatophyta</taxon>
        <taxon>Magnoliopsida</taxon>
        <taxon>eudicotyledons</taxon>
        <taxon>Gunneridae</taxon>
        <taxon>Pentapetalae</taxon>
        <taxon>rosids</taxon>
        <taxon>malvids</taxon>
        <taxon>Brassicales</taxon>
        <taxon>Brassicaceae</taxon>
        <taxon>Brassiceae</taxon>
        <taxon>Eruca</taxon>
    </lineage>
</organism>
<dbReference type="FunFam" id="3.30.200.20:FF:000045">
    <property type="entry name" value="Serine/threonine-protein kinase SRK2E"/>
    <property type="match status" value="1"/>
</dbReference>
<feature type="compositionally biased region" description="Acidic residues" evidence="11">
    <location>
        <begin position="283"/>
        <end position="307"/>
    </location>
</feature>
<dbReference type="PROSITE" id="PS00108">
    <property type="entry name" value="PROTEIN_KINASE_ST"/>
    <property type="match status" value="1"/>
</dbReference>
<dbReference type="Gene3D" id="3.30.200.20">
    <property type="entry name" value="Phosphorylase Kinase, domain 1"/>
    <property type="match status" value="1"/>
</dbReference>
<dbReference type="GO" id="GO:0006970">
    <property type="term" value="P:response to osmotic stress"/>
    <property type="evidence" value="ECO:0007669"/>
    <property type="project" value="UniProtKB-ARBA"/>
</dbReference>
<evidence type="ECO:0000256" key="10">
    <source>
        <dbReference type="RuleBase" id="RU000304"/>
    </source>
</evidence>
<keyword evidence="6 9" id="KW-0067">ATP-binding</keyword>
<dbReference type="GO" id="GO:0005524">
    <property type="term" value="F:ATP binding"/>
    <property type="evidence" value="ECO:0007669"/>
    <property type="project" value="UniProtKB-UniRule"/>
</dbReference>
<proteinExistence type="inferred from homology"/>
<dbReference type="InterPro" id="IPR017441">
    <property type="entry name" value="Protein_kinase_ATP_BS"/>
</dbReference>
<dbReference type="SMART" id="SM00220">
    <property type="entry name" value="S_TKc"/>
    <property type="match status" value="1"/>
</dbReference>
<sequence length="307" mass="35164">MEKYEMVKDLGFGNFGLARLMRNKKTNELVAVKFIDRGYKIDENVAREIINHGSLNHPNIVRFKEVVLTPTHLGIVMEYAAGGELFDRISSAGRFSEAEARYFFQQLICGVHYLHAMQICHRDLKLENILLDGSPAPRLKICDFGYSKSSILHSNPKSTVGTPAYIAPEVFGRSEYDGKKIMAVKYKIPGYVHISEDCRNLLSRIFVANPSHRITLKDIRSHAWFLKNLPRELKESAQAVYYQRNVNLINISPQRVEEIMKILGEARTIPNLPRPLESLGNDEKDDVDEEEEEYLDANDEECDDEYP</sequence>
<dbReference type="PROSITE" id="PS00107">
    <property type="entry name" value="PROTEIN_KINASE_ATP"/>
    <property type="match status" value="1"/>
</dbReference>
<evidence type="ECO:0000313" key="13">
    <source>
        <dbReference type="EMBL" id="CAH8337101.1"/>
    </source>
</evidence>
<evidence type="ECO:0000256" key="2">
    <source>
        <dbReference type="ARBA" id="ARBA00022527"/>
    </source>
</evidence>
<evidence type="ECO:0000256" key="5">
    <source>
        <dbReference type="ARBA" id="ARBA00022777"/>
    </source>
</evidence>
<dbReference type="PANTHER" id="PTHR24343:SF504">
    <property type="entry name" value="SERINE_THREONINE-PROTEIN KINASE SRK2J"/>
    <property type="match status" value="1"/>
</dbReference>
<keyword evidence="2 10" id="KW-0723">Serine/threonine-protein kinase</keyword>
<evidence type="ECO:0000256" key="4">
    <source>
        <dbReference type="ARBA" id="ARBA00022741"/>
    </source>
</evidence>
<evidence type="ECO:0000256" key="9">
    <source>
        <dbReference type="PROSITE-ProRule" id="PRU10141"/>
    </source>
</evidence>
<comment type="similarity">
    <text evidence="10">Belongs to the protein kinase superfamily.</text>
</comment>
<dbReference type="PANTHER" id="PTHR24343">
    <property type="entry name" value="SERINE/THREONINE KINASE"/>
    <property type="match status" value="1"/>
</dbReference>
<dbReference type="EMBL" id="CAKOAT010131821">
    <property type="protein sequence ID" value="CAH8337101.1"/>
    <property type="molecule type" value="Genomic_DNA"/>
</dbReference>
<dbReference type="SUPFAM" id="SSF56112">
    <property type="entry name" value="Protein kinase-like (PK-like)"/>
    <property type="match status" value="1"/>
</dbReference>
<dbReference type="InterPro" id="IPR011009">
    <property type="entry name" value="Kinase-like_dom_sf"/>
</dbReference>
<keyword evidence="14" id="KW-1185">Reference proteome</keyword>
<reference evidence="13 14" key="1">
    <citation type="submission" date="2022-03" db="EMBL/GenBank/DDBJ databases">
        <authorList>
            <person name="Macdonald S."/>
            <person name="Ahmed S."/>
            <person name="Newling K."/>
        </authorList>
    </citation>
    <scope>NUCLEOTIDE SEQUENCE [LARGE SCALE GENOMIC DNA]</scope>
</reference>
<evidence type="ECO:0000256" key="6">
    <source>
        <dbReference type="ARBA" id="ARBA00022840"/>
    </source>
</evidence>
<feature type="binding site" evidence="9">
    <location>
        <position position="33"/>
    </location>
    <ligand>
        <name>ATP</name>
        <dbReference type="ChEBI" id="CHEBI:30616"/>
    </ligand>
</feature>
<dbReference type="EC" id="2.7.11.1" evidence="1"/>
<comment type="catalytic activity">
    <reaction evidence="7">
        <text>L-threonyl-[protein] + ATP = O-phospho-L-threonyl-[protein] + ADP + H(+)</text>
        <dbReference type="Rhea" id="RHEA:46608"/>
        <dbReference type="Rhea" id="RHEA-COMP:11060"/>
        <dbReference type="Rhea" id="RHEA-COMP:11605"/>
        <dbReference type="ChEBI" id="CHEBI:15378"/>
        <dbReference type="ChEBI" id="CHEBI:30013"/>
        <dbReference type="ChEBI" id="CHEBI:30616"/>
        <dbReference type="ChEBI" id="CHEBI:61977"/>
        <dbReference type="ChEBI" id="CHEBI:456216"/>
        <dbReference type="EC" id="2.7.11.1"/>
    </reaction>
</comment>
<comment type="catalytic activity">
    <reaction evidence="8">
        <text>L-seryl-[protein] + ATP = O-phospho-L-seryl-[protein] + ADP + H(+)</text>
        <dbReference type="Rhea" id="RHEA:17989"/>
        <dbReference type="Rhea" id="RHEA-COMP:9863"/>
        <dbReference type="Rhea" id="RHEA-COMP:11604"/>
        <dbReference type="ChEBI" id="CHEBI:15378"/>
        <dbReference type="ChEBI" id="CHEBI:29999"/>
        <dbReference type="ChEBI" id="CHEBI:30616"/>
        <dbReference type="ChEBI" id="CHEBI:83421"/>
        <dbReference type="ChEBI" id="CHEBI:456216"/>
        <dbReference type="EC" id="2.7.11.1"/>
    </reaction>
</comment>
<dbReference type="InterPro" id="IPR000719">
    <property type="entry name" value="Prot_kinase_dom"/>
</dbReference>
<dbReference type="GO" id="GO:0004674">
    <property type="term" value="F:protein serine/threonine kinase activity"/>
    <property type="evidence" value="ECO:0007669"/>
    <property type="project" value="UniProtKB-KW"/>
</dbReference>
<keyword evidence="5" id="KW-0418">Kinase</keyword>
<evidence type="ECO:0000256" key="1">
    <source>
        <dbReference type="ARBA" id="ARBA00012513"/>
    </source>
</evidence>
<dbReference type="InterPro" id="IPR008271">
    <property type="entry name" value="Ser/Thr_kinase_AS"/>
</dbReference>
<evidence type="ECO:0000256" key="7">
    <source>
        <dbReference type="ARBA" id="ARBA00047899"/>
    </source>
</evidence>
<protein>
    <recommendedName>
        <fullName evidence="1">non-specific serine/threonine protein kinase</fullName>
        <ecNumber evidence="1">2.7.11.1</ecNumber>
    </recommendedName>
</protein>
<gene>
    <name evidence="13" type="ORF">ERUC_LOCUS14118</name>
</gene>
<name>A0ABC8JQN2_ERUVS</name>
<evidence type="ECO:0000256" key="11">
    <source>
        <dbReference type="SAM" id="MobiDB-lite"/>
    </source>
</evidence>
<accession>A0ABC8JQN2</accession>
<evidence type="ECO:0000256" key="8">
    <source>
        <dbReference type="ARBA" id="ARBA00048679"/>
    </source>
</evidence>
<dbReference type="Gene3D" id="1.10.510.10">
    <property type="entry name" value="Transferase(Phosphotransferase) domain 1"/>
    <property type="match status" value="2"/>
</dbReference>